<reference evidence="2 3" key="1">
    <citation type="journal article" date="2011" name="ISME J.">
        <title>Community ecology of hot spring cyanobacterial mats: predominant populations and their functional potential.</title>
        <authorList>
            <person name="Klatt C.G."/>
            <person name="Wood J.M."/>
            <person name="Rusch D.B."/>
            <person name="Bateson M.M."/>
            <person name="Hamamura N."/>
            <person name="Heidelberg J.F."/>
            <person name="Grossman A.R."/>
            <person name="Bhaya D."/>
            <person name="Cohan F.M."/>
            <person name="Kuhl M."/>
            <person name="Bryant D.A."/>
            <person name="Ward D.M."/>
        </authorList>
    </citation>
    <scope>NUCLEOTIDE SEQUENCE [LARGE SCALE GENOMIC DNA]</scope>
    <source>
        <strain evidence="2">OS</strain>
    </source>
</reference>
<evidence type="ECO:0000313" key="3">
    <source>
        <dbReference type="Proteomes" id="UP000266389"/>
    </source>
</evidence>
<protein>
    <submittedName>
        <fullName evidence="2">EVE domain-containing protein</fullName>
    </submittedName>
</protein>
<gene>
    <name evidence="2" type="ORF">D0433_13970</name>
</gene>
<dbReference type="Gene3D" id="3.10.590.10">
    <property type="entry name" value="ph1033 like domains"/>
    <property type="match status" value="1"/>
</dbReference>
<dbReference type="EMBL" id="PHFL01000072">
    <property type="protein sequence ID" value="RFM22917.1"/>
    <property type="molecule type" value="Genomic_DNA"/>
</dbReference>
<feature type="domain" description="EVE" evidence="1">
    <location>
        <begin position="2"/>
        <end position="127"/>
    </location>
</feature>
<dbReference type="AlphaFoldDB" id="A0A395LW46"/>
<dbReference type="InterPro" id="IPR002740">
    <property type="entry name" value="EVE_domain"/>
</dbReference>
<proteinExistence type="predicted"/>
<accession>A0A395LW46</accession>
<dbReference type="InterPro" id="IPR052181">
    <property type="entry name" value="5hmC_binding"/>
</dbReference>
<dbReference type="InterPro" id="IPR015947">
    <property type="entry name" value="PUA-like_sf"/>
</dbReference>
<dbReference type="Proteomes" id="UP000266389">
    <property type="component" value="Unassembled WGS sequence"/>
</dbReference>
<evidence type="ECO:0000259" key="1">
    <source>
        <dbReference type="Pfam" id="PF01878"/>
    </source>
</evidence>
<dbReference type="PANTHER" id="PTHR14087">
    <property type="entry name" value="THYMOCYTE NUCLEAR PROTEIN 1"/>
    <property type="match status" value="1"/>
</dbReference>
<dbReference type="SUPFAM" id="SSF88697">
    <property type="entry name" value="PUA domain-like"/>
    <property type="match status" value="1"/>
</dbReference>
<organism evidence="2 3">
    <name type="scientific">Candidatus Thermochlorobacter aerophilus</name>
    <dbReference type="NCBI Taxonomy" id="1868324"/>
    <lineage>
        <taxon>Bacteria</taxon>
        <taxon>Pseudomonadati</taxon>
        <taxon>Chlorobiota</taxon>
        <taxon>Chlorobiia</taxon>
        <taxon>Chlorobiales</taxon>
        <taxon>Candidatus Thermochlorobacteriaceae</taxon>
        <taxon>Candidatus Thermochlorobacter</taxon>
    </lineage>
</organism>
<evidence type="ECO:0000313" key="2">
    <source>
        <dbReference type="EMBL" id="RFM22917.1"/>
    </source>
</evidence>
<name>A0A395LW46_9BACT</name>
<dbReference type="Pfam" id="PF01878">
    <property type="entry name" value="EVE"/>
    <property type="match status" value="1"/>
</dbReference>
<comment type="caution">
    <text evidence="2">The sequence shown here is derived from an EMBL/GenBank/DDBJ whole genome shotgun (WGS) entry which is preliminary data.</text>
</comment>
<dbReference type="PANTHER" id="PTHR14087:SF7">
    <property type="entry name" value="THYMOCYTE NUCLEAR PROTEIN 1"/>
    <property type="match status" value="1"/>
</dbReference>
<sequence length="130" mass="14984">MQYFLLKTEPSEYSLQMLQKDNQTVWDGVKNALALKHLRTIKAGDLCFIYHTGSEKQIVGLCEAITDAYTDENDTVVCKVKFKERFAKPLTLAEIKKDKHFENFDLIRLPRLSVMPVASSLAEYILKKVR</sequence>